<dbReference type="InterPro" id="IPR029058">
    <property type="entry name" value="AB_hydrolase_fold"/>
</dbReference>
<gene>
    <name evidence="2" type="ORF">BCM14_1761</name>
</gene>
<dbReference type="OrthoDB" id="9806163at2"/>
<reference evidence="2 3" key="1">
    <citation type="submission" date="2018-03" db="EMBL/GenBank/DDBJ databases">
        <title>Genomic Encyclopedia of Type Strains, Phase III (KMG-III): the genomes of soil and plant-associated and newly described type strains.</title>
        <authorList>
            <person name="Whitman W."/>
        </authorList>
    </citation>
    <scope>NUCLEOTIDE SEQUENCE [LARGE SCALE GENOMIC DNA]</scope>
    <source>
        <strain evidence="2 3">MWH-P2sevCIIIb</strain>
    </source>
</reference>
<protein>
    <submittedName>
        <fullName evidence="2">Carboxymethylenebutenolidase</fullName>
    </submittedName>
</protein>
<dbReference type="InterPro" id="IPR051049">
    <property type="entry name" value="Dienelactone_hydrolase-like"/>
</dbReference>
<dbReference type="Proteomes" id="UP000238308">
    <property type="component" value="Unassembled WGS sequence"/>
</dbReference>
<dbReference type="InterPro" id="IPR002925">
    <property type="entry name" value="Dienelactn_hydro"/>
</dbReference>
<evidence type="ECO:0000313" key="2">
    <source>
        <dbReference type="EMBL" id="PRY98044.1"/>
    </source>
</evidence>
<comment type="caution">
    <text evidence="2">The sequence shown here is derived from an EMBL/GenBank/DDBJ whole genome shotgun (WGS) entry which is preliminary data.</text>
</comment>
<evidence type="ECO:0000313" key="3">
    <source>
        <dbReference type="Proteomes" id="UP000238308"/>
    </source>
</evidence>
<dbReference type="Pfam" id="PF01738">
    <property type="entry name" value="DLH"/>
    <property type="match status" value="1"/>
</dbReference>
<feature type="domain" description="Dienelactone hydrolase" evidence="1">
    <location>
        <begin position="15"/>
        <end position="219"/>
    </location>
</feature>
<dbReference type="Gene3D" id="3.40.50.1820">
    <property type="entry name" value="alpha/beta hydrolase"/>
    <property type="match status" value="1"/>
</dbReference>
<name>A0A2T0XGH3_9BURK</name>
<evidence type="ECO:0000259" key="1">
    <source>
        <dbReference type="Pfam" id="PF01738"/>
    </source>
</evidence>
<dbReference type="GO" id="GO:0016787">
    <property type="term" value="F:hydrolase activity"/>
    <property type="evidence" value="ECO:0007669"/>
    <property type="project" value="InterPro"/>
</dbReference>
<dbReference type="EMBL" id="PVTV01000013">
    <property type="protein sequence ID" value="PRY98044.1"/>
    <property type="molecule type" value="Genomic_DNA"/>
</dbReference>
<dbReference type="SUPFAM" id="SSF53474">
    <property type="entry name" value="alpha/beta-Hydrolases"/>
    <property type="match status" value="1"/>
</dbReference>
<proteinExistence type="predicted"/>
<sequence>MSKVVQLKAADGHEFDAYVAEPTGAPRGLIVVVPEIFGVNSHIKSVADGYAADGYLAVAGSYFDRAQRHFEVGYSQPDIAAGIEIMKKVSFNDVMLDVAAVLAYGKSAGKAGIVGYCWGGVVTFLAAARVAGLSAASSYYGGALPNFLSETLQCPVAFHFAEKDHSITLEQAKTVAAAYPAAEAFYYPADHGFNCDQRGSYDAASAKLARERTLAMFRQNVG</sequence>
<keyword evidence="3" id="KW-1185">Reference proteome</keyword>
<dbReference type="RefSeq" id="WP_106227605.1">
    <property type="nucleotide sequence ID" value="NZ_PVTV01000013.1"/>
</dbReference>
<dbReference type="PANTHER" id="PTHR46623">
    <property type="entry name" value="CARBOXYMETHYLENEBUTENOLIDASE-RELATED"/>
    <property type="match status" value="1"/>
</dbReference>
<dbReference type="PANTHER" id="PTHR46623:SF6">
    <property type="entry name" value="ALPHA_BETA-HYDROLASES SUPERFAMILY PROTEIN"/>
    <property type="match status" value="1"/>
</dbReference>
<accession>A0A2T0XGH3</accession>
<dbReference type="AlphaFoldDB" id="A0A2T0XGH3"/>
<organism evidence="2 3">
    <name type="scientific">Jezberella montanilacus</name>
    <dbReference type="NCBI Taxonomy" id="323426"/>
    <lineage>
        <taxon>Bacteria</taxon>
        <taxon>Pseudomonadati</taxon>
        <taxon>Pseudomonadota</taxon>
        <taxon>Betaproteobacteria</taxon>
        <taxon>Burkholderiales</taxon>
        <taxon>Alcaligenaceae</taxon>
        <taxon>Jezberella</taxon>
    </lineage>
</organism>